<protein>
    <recommendedName>
        <fullName evidence="3">CDP-alcohol phosphatidyltransferase</fullName>
    </recommendedName>
</protein>
<dbReference type="GeneID" id="85008113"/>
<dbReference type="EMBL" id="ACUX02000019">
    <property type="protein sequence ID" value="EEZ60358.1"/>
    <property type="molecule type" value="Genomic_DNA"/>
</dbReference>
<accession>D0WJ10</accession>
<name>D0WJ10_SLAES</name>
<dbReference type="AlphaFoldDB" id="D0WJ10"/>
<evidence type="ECO:0008006" key="3">
    <source>
        <dbReference type="Google" id="ProtNLM"/>
    </source>
</evidence>
<evidence type="ECO:0000313" key="1">
    <source>
        <dbReference type="EMBL" id="EEZ60358.1"/>
    </source>
</evidence>
<organism evidence="1 2">
    <name type="scientific">Slackia exigua (strain ATCC 700122 / DSM 15923 / CIP 105133 / JCM 11022 / KCTC 5966 / S-7)</name>
    <dbReference type="NCBI Taxonomy" id="649764"/>
    <lineage>
        <taxon>Bacteria</taxon>
        <taxon>Bacillati</taxon>
        <taxon>Actinomycetota</taxon>
        <taxon>Coriobacteriia</taxon>
        <taxon>Eggerthellales</taxon>
        <taxon>Eggerthellaceae</taxon>
        <taxon>Slackia</taxon>
    </lineage>
</organism>
<dbReference type="HOGENOM" id="CLU_159767_0_0_11"/>
<dbReference type="OrthoDB" id="3186342at2"/>
<keyword evidence="2" id="KW-1185">Reference proteome</keyword>
<dbReference type="Proteomes" id="UP000006001">
    <property type="component" value="Unassembled WGS sequence"/>
</dbReference>
<proteinExistence type="predicted"/>
<gene>
    <name evidence="1" type="ORF">HMPREF0762_01835</name>
</gene>
<dbReference type="eggNOG" id="ENOG50341VN">
    <property type="taxonomic scope" value="Bacteria"/>
</dbReference>
<sequence length="97" mass="11208">MGQKAEETLDISFDEFSNYLRAHTRIFMDVEGGSYYLTHTDGYWRAQDCAVMNDKGHFTDCSDLVPTLSEFLGLTWLDGKKIEDVFDESTFYKSIQD</sequence>
<comment type="caution">
    <text evidence="1">The sequence shown here is derived from an EMBL/GenBank/DDBJ whole genome shotgun (WGS) entry which is preliminary data.</text>
</comment>
<evidence type="ECO:0000313" key="2">
    <source>
        <dbReference type="Proteomes" id="UP000006001"/>
    </source>
</evidence>
<reference evidence="1" key="1">
    <citation type="submission" date="2009-10" db="EMBL/GenBank/DDBJ databases">
        <authorList>
            <person name="Weinstock G."/>
            <person name="Sodergren E."/>
            <person name="Clifton S."/>
            <person name="Fulton L."/>
            <person name="Fulton B."/>
            <person name="Courtney L."/>
            <person name="Fronick C."/>
            <person name="Harrison M."/>
            <person name="Strong C."/>
            <person name="Farmer C."/>
            <person name="Delahaunty K."/>
            <person name="Markovic C."/>
            <person name="Hall O."/>
            <person name="Minx P."/>
            <person name="Tomlinson C."/>
            <person name="Mitreva M."/>
            <person name="Nelson J."/>
            <person name="Hou S."/>
            <person name="Wollam A."/>
            <person name="Pepin K.H."/>
            <person name="Johnson M."/>
            <person name="Bhonagiri V."/>
            <person name="Nash W.E."/>
            <person name="Warren W."/>
            <person name="Chinwalla A."/>
            <person name="Mardis E.R."/>
            <person name="Wilson R.K."/>
        </authorList>
    </citation>
    <scope>NUCLEOTIDE SEQUENCE [LARGE SCALE GENOMIC DNA]</scope>
    <source>
        <strain evidence="1">ATCC 700122</strain>
    </source>
</reference>
<dbReference type="RefSeq" id="WP_006363116.1">
    <property type="nucleotide sequence ID" value="NZ_GG700631.1"/>
</dbReference>